<proteinExistence type="predicted"/>
<dbReference type="EMBL" id="CYZT01001010">
    <property type="protein sequence ID" value="CUQ38357.1"/>
    <property type="molecule type" value="Genomic_DNA"/>
</dbReference>
<protein>
    <submittedName>
        <fullName evidence="1">Uncharacterized protein</fullName>
    </submittedName>
</protein>
<dbReference type="Proteomes" id="UP000095746">
    <property type="component" value="Unassembled WGS sequence"/>
</dbReference>
<dbReference type="AlphaFoldDB" id="A0A174W1F3"/>
<organism evidence="1 2">
    <name type="scientific">Flavonifractor plautii</name>
    <name type="common">Fusobacterium plautii</name>
    <dbReference type="NCBI Taxonomy" id="292800"/>
    <lineage>
        <taxon>Bacteria</taxon>
        <taxon>Bacillati</taxon>
        <taxon>Bacillota</taxon>
        <taxon>Clostridia</taxon>
        <taxon>Eubacteriales</taxon>
        <taxon>Oscillospiraceae</taxon>
        <taxon>Flavonifractor</taxon>
    </lineage>
</organism>
<evidence type="ECO:0000313" key="2">
    <source>
        <dbReference type="Proteomes" id="UP000095746"/>
    </source>
</evidence>
<reference evidence="1 2" key="1">
    <citation type="submission" date="2015-09" db="EMBL/GenBank/DDBJ databases">
        <authorList>
            <consortium name="Pathogen Informatics"/>
        </authorList>
    </citation>
    <scope>NUCLEOTIDE SEQUENCE [LARGE SCALE GENOMIC DNA]</scope>
    <source>
        <strain evidence="1 2">2789STDY5608854</strain>
    </source>
</reference>
<name>A0A174W1F3_FLAPL</name>
<accession>A0A174W1F3</accession>
<evidence type="ECO:0000313" key="1">
    <source>
        <dbReference type="EMBL" id="CUQ38357.1"/>
    </source>
</evidence>
<gene>
    <name evidence="1" type="ORF">ERS852411_04333</name>
</gene>
<sequence>MSLSSLNTWSAVSLASSRMARASAWAFSTAWARSASILALYSREALAVSSISRRSRAAASFSRSISWRCSSSWVSTSSKRTFSASMRAAAFWMMDLGRPSRSEMAKALDLPGMPMSRR</sequence>